<name>A0AAV2I1H3_LYMST</name>
<evidence type="ECO:0000256" key="2">
    <source>
        <dbReference type="ARBA" id="ARBA00011022"/>
    </source>
</evidence>
<dbReference type="PANTHER" id="PTHR31109:SF2">
    <property type="entry name" value="RIBOSOME BIOGENESIS PROTEIN SLX9 HOMOLOG"/>
    <property type="match status" value="1"/>
</dbReference>
<dbReference type="Pfam" id="PF15341">
    <property type="entry name" value="SLX9"/>
    <property type="match status" value="1"/>
</dbReference>
<evidence type="ECO:0000256" key="3">
    <source>
        <dbReference type="ARBA" id="ARBA00023242"/>
    </source>
</evidence>
<feature type="compositionally biased region" description="Basic residues" evidence="4">
    <location>
        <begin position="1"/>
        <end position="11"/>
    </location>
</feature>
<evidence type="ECO:0008006" key="7">
    <source>
        <dbReference type="Google" id="ProtNLM"/>
    </source>
</evidence>
<feature type="region of interest" description="Disordered" evidence="4">
    <location>
        <begin position="1"/>
        <end position="50"/>
    </location>
</feature>
<dbReference type="GO" id="GO:0030686">
    <property type="term" value="C:90S preribosome"/>
    <property type="evidence" value="ECO:0007669"/>
    <property type="project" value="InterPro"/>
</dbReference>
<evidence type="ECO:0000313" key="5">
    <source>
        <dbReference type="EMBL" id="CAL1539817.1"/>
    </source>
</evidence>
<dbReference type="GO" id="GO:0005730">
    <property type="term" value="C:nucleolus"/>
    <property type="evidence" value="ECO:0007669"/>
    <property type="project" value="UniProtKB-SubCell"/>
</dbReference>
<comment type="subcellular location">
    <subcellularLocation>
        <location evidence="1">Nucleus</location>
        <location evidence="1">Nucleolus</location>
    </subcellularLocation>
</comment>
<evidence type="ECO:0000256" key="4">
    <source>
        <dbReference type="SAM" id="MobiDB-lite"/>
    </source>
</evidence>
<dbReference type="EMBL" id="CAXITT010000357">
    <property type="protein sequence ID" value="CAL1539817.1"/>
    <property type="molecule type" value="Genomic_DNA"/>
</dbReference>
<evidence type="ECO:0000313" key="6">
    <source>
        <dbReference type="Proteomes" id="UP001497497"/>
    </source>
</evidence>
<protein>
    <recommendedName>
        <fullName evidence="7">Ribosome biogenesis protein NOP53</fullName>
    </recommendedName>
</protein>
<dbReference type="InterPro" id="IPR028160">
    <property type="entry name" value="Slx9-like"/>
</dbReference>
<dbReference type="GO" id="GO:0030688">
    <property type="term" value="C:preribosome, small subunit precursor"/>
    <property type="evidence" value="ECO:0007669"/>
    <property type="project" value="InterPro"/>
</dbReference>
<dbReference type="PANTHER" id="PTHR31109">
    <property type="entry name" value="PROTEIN FAM207A"/>
    <property type="match status" value="1"/>
</dbReference>
<organism evidence="5 6">
    <name type="scientific">Lymnaea stagnalis</name>
    <name type="common">Great pond snail</name>
    <name type="synonym">Helix stagnalis</name>
    <dbReference type="NCBI Taxonomy" id="6523"/>
    <lineage>
        <taxon>Eukaryota</taxon>
        <taxon>Metazoa</taxon>
        <taxon>Spiralia</taxon>
        <taxon>Lophotrochozoa</taxon>
        <taxon>Mollusca</taxon>
        <taxon>Gastropoda</taxon>
        <taxon>Heterobranchia</taxon>
        <taxon>Euthyneura</taxon>
        <taxon>Panpulmonata</taxon>
        <taxon>Hygrophila</taxon>
        <taxon>Lymnaeoidea</taxon>
        <taxon>Lymnaeidae</taxon>
        <taxon>Lymnaea</taxon>
    </lineage>
</organism>
<comment type="similarity">
    <text evidence="2">Belongs to the SLX9 family.</text>
</comment>
<proteinExistence type="inferred from homology"/>
<gene>
    <name evidence="5" type="ORF">GSLYS_00013550001</name>
</gene>
<keyword evidence="3" id="KW-0539">Nucleus</keyword>
<dbReference type="GO" id="GO:0000462">
    <property type="term" value="P:maturation of SSU-rRNA from tricistronic rRNA transcript (SSU-rRNA, 5.8S rRNA, LSU-rRNA)"/>
    <property type="evidence" value="ECO:0007669"/>
    <property type="project" value="InterPro"/>
</dbReference>
<sequence>MGKMKRMRQKLHTAAVKSKKDKSTTIKDDEEMMEDTSLMPPPPAPSIGENFFQNVNIPALALLAQKLPDFDASSAVTSKTFKGHNLKKKDKQKIRHEVWMSKVDKLQTVKKKEKERKRKQKTPIVGDLTPIEDALPTLELLMKKSTGETTKRFFIFLHRENQEKPRPIPQEKKRKKQLLEDITLFHKIVQHPLFKENASGTIKEHLKHKLEMEQEEDRLALKKEKNEMLRKM</sequence>
<reference evidence="5 6" key="1">
    <citation type="submission" date="2024-04" db="EMBL/GenBank/DDBJ databases">
        <authorList>
            <consortium name="Genoscope - CEA"/>
            <person name="William W."/>
        </authorList>
    </citation>
    <scope>NUCLEOTIDE SEQUENCE [LARGE SCALE GENOMIC DNA]</scope>
</reference>
<comment type="caution">
    <text evidence="5">The sequence shown here is derived from an EMBL/GenBank/DDBJ whole genome shotgun (WGS) entry which is preliminary data.</text>
</comment>
<accession>A0AAV2I1H3</accession>
<keyword evidence="6" id="KW-1185">Reference proteome</keyword>
<evidence type="ECO:0000256" key="1">
    <source>
        <dbReference type="ARBA" id="ARBA00004604"/>
    </source>
</evidence>
<dbReference type="AlphaFoldDB" id="A0AAV2I1H3"/>
<dbReference type="Proteomes" id="UP001497497">
    <property type="component" value="Unassembled WGS sequence"/>
</dbReference>